<keyword evidence="1" id="KW-0732">Signal</keyword>
<protein>
    <recommendedName>
        <fullName evidence="6">Lipoprotein</fullName>
    </recommendedName>
</protein>
<sequence length="102" mass="11455">MTHRLFTGFMLMAVLLLSGCQSRSLTPVETTLQARPLPLDQVSRQSECRSLAELYSSCYVALATWTYAKTEQKATPEELEAAMHAAKARALKLNCPTFWEED</sequence>
<reference evidence="3 4" key="1">
    <citation type="submission" date="2018-06" db="EMBL/GenBank/DDBJ databases">
        <authorList>
            <consortium name="Pathogen Informatics"/>
            <person name="Doyle S."/>
        </authorList>
    </citation>
    <scope>NUCLEOTIDE SEQUENCE [LARGE SCALE GENOMIC DNA]</scope>
    <source>
        <strain evidence="3 4">NCTC11842</strain>
    </source>
</reference>
<gene>
    <name evidence="2" type="ORF">IRZ65_11590</name>
    <name evidence="3" type="ORF">NCTC11842_05411</name>
</gene>
<evidence type="ECO:0000313" key="5">
    <source>
        <dbReference type="Proteomes" id="UP000626180"/>
    </source>
</evidence>
<reference evidence="2 5" key="2">
    <citation type="submission" date="2020-10" db="EMBL/GenBank/DDBJ databases">
        <title>Genome sequences of Pseudomonas isolates.</title>
        <authorList>
            <person name="Wessels L."/>
            <person name="Reich F."/>
            <person name="Hammerl J."/>
        </authorList>
    </citation>
    <scope>NUCLEOTIDE SEQUENCE [LARGE SCALE GENOMIC DNA]</scope>
    <source>
        <strain evidence="2 5">20-MO00624-0</strain>
    </source>
</reference>
<dbReference type="RefSeq" id="WP_010799017.1">
    <property type="nucleotide sequence ID" value="NZ_CP044085.1"/>
</dbReference>
<proteinExistence type="predicted"/>
<evidence type="ECO:0008006" key="6">
    <source>
        <dbReference type="Google" id="ProtNLM"/>
    </source>
</evidence>
<evidence type="ECO:0000256" key="1">
    <source>
        <dbReference type="SAM" id="SignalP"/>
    </source>
</evidence>
<keyword evidence="5" id="KW-1185">Reference proteome</keyword>
<evidence type="ECO:0000313" key="3">
    <source>
        <dbReference type="EMBL" id="SPZ16379.1"/>
    </source>
</evidence>
<name>A0A2X2F6N5_PSELU</name>
<dbReference type="AlphaFoldDB" id="A0A2X2F6N5"/>
<organism evidence="3 4">
    <name type="scientific">Pseudomonas luteola</name>
    <dbReference type="NCBI Taxonomy" id="47886"/>
    <lineage>
        <taxon>Bacteria</taxon>
        <taxon>Pseudomonadati</taxon>
        <taxon>Pseudomonadota</taxon>
        <taxon>Gammaproteobacteria</taxon>
        <taxon>Pseudomonadales</taxon>
        <taxon>Pseudomonadaceae</taxon>
        <taxon>Pseudomonas</taxon>
    </lineage>
</organism>
<feature type="signal peptide" evidence="1">
    <location>
        <begin position="1"/>
        <end position="23"/>
    </location>
</feature>
<dbReference type="PROSITE" id="PS51257">
    <property type="entry name" value="PROKAR_LIPOPROTEIN"/>
    <property type="match status" value="1"/>
</dbReference>
<dbReference type="GeneID" id="300267850"/>
<dbReference type="Proteomes" id="UP000250443">
    <property type="component" value="Unassembled WGS sequence"/>
</dbReference>
<accession>A0A2X2F6N5</accession>
<feature type="chain" id="PRO_5044386932" description="Lipoprotein" evidence="1">
    <location>
        <begin position="24"/>
        <end position="102"/>
    </location>
</feature>
<dbReference type="EMBL" id="JADMCD010000005">
    <property type="protein sequence ID" value="MBF8641326.1"/>
    <property type="molecule type" value="Genomic_DNA"/>
</dbReference>
<dbReference type="Proteomes" id="UP000626180">
    <property type="component" value="Unassembled WGS sequence"/>
</dbReference>
<evidence type="ECO:0000313" key="2">
    <source>
        <dbReference type="EMBL" id="MBF8641326.1"/>
    </source>
</evidence>
<evidence type="ECO:0000313" key="4">
    <source>
        <dbReference type="Proteomes" id="UP000250443"/>
    </source>
</evidence>
<dbReference type="EMBL" id="UAUF01000015">
    <property type="protein sequence ID" value="SPZ16379.1"/>
    <property type="molecule type" value="Genomic_DNA"/>
</dbReference>